<dbReference type="Gene3D" id="1.10.540.10">
    <property type="entry name" value="Acyl-CoA dehydrogenase/oxidase, N-terminal domain"/>
    <property type="match status" value="1"/>
</dbReference>
<evidence type="ECO:0000256" key="9">
    <source>
        <dbReference type="ARBA" id="ARBA00042660"/>
    </source>
</evidence>
<feature type="domain" description="Acyl-CoA dehydrogenase/oxidase N-terminal" evidence="13">
    <location>
        <begin position="8"/>
        <end position="121"/>
    </location>
</feature>
<keyword evidence="15" id="KW-1185">Reference proteome</keyword>
<comment type="function">
    <text evidence="7">Catalyzes the dehydrogenation at the alpha-beta position of ACP-bound acyl chains. This results in the introduction of a double bond in the lipidic chain, which is further transferred to the epsilon-amino group of lysine residue in the mycobactin core by MbtK.</text>
</comment>
<dbReference type="PANTHER" id="PTHR48083">
    <property type="entry name" value="MEDIUM-CHAIN SPECIFIC ACYL-COA DEHYDROGENASE, MITOCHONDRIAL-RELATED"/>
    <property type="match status" value="1"/>
</dbReference>
<dbReference type="FunFam" id="2.40.110.10:FF:000002">
    <property type="entry name" value="Acyl-CoA dehydrogenase fadE12"/>
    <property type="match status" value="1"/>
</dbReference>
<comment type="caution">
    <text evidence="14">The sequence shown here is derived from an EMBL/GenBank/DDBJ whole genome shotgun (WGS) entry which is preliminary data.</text>
</comment>
<dbReference type="Pfam" id="PF00441">
    <property type="entry name" value="Acyl-CoA_dh_1"/>
    <property type="match status" value="1"/>
</dbReference>
<dbReference type="InterPro" id="IPR009100">
    <property type="entry name" value="AcylCoA_DH/oxidase_NM_dom_sf"/>
</dbReference>
<keyword evidence="5 10" id="KW-0274">FAD</keyword>
<evidence type="ECO:0000313" key="14">
    <source>
        <dbReference type="EMBL" id="MTD14187.1"/>
    </source>
</evidence>
<dbReference type="PROSITE" id="PS00073">
    <property type="entry name" value="ACYL_COA_DH_2"/>
    <property type="match status" value="1"/>
</dbReference>
<dbReference type="InterPro" id="IPR013786">
    <property type="entry name" value="AcylCoA_DH/ox_N"/>
</dbReference>
<feature type="domain" description="Acyl-CoA oxidase/dehydrogenase middle" evidence="12">
    <location>
        <begin position="125"/>
        <end position="229"/>
    </location>
</feature>
<dbReference type="InterPro" id="IPR050741">
    <property type="entry name" value="Acyl-CoA_dehydrogenase"/>
</dbReference>
<dbReference type="GO" id="GO:0003995">
    <property type="term" value="F:acyl-CoA dehydrogenase activity"/>
    <property type="evidence" value="ECO:0007669"/>
    <property type="project" value="InterPro"/>
</dbReference>
<reference evidence="14 15" key="1">
    <citation type="submission" date="2019-11" db="EMBL/GenBank/DDBJ databases">
        <authorList>
            <person name="Jiang L.-Q."/>
        </authorList>
    </citation>
    <scope>NUCLEOTIDE SEQUENCE [LARGE SCALE GENOMIC DNA]</scope>
    <source>
        <strain evidence="14 15">YIM 132087</strain>
    </source>
</reference>
<dbReference type="PANTHER" id="PTHR48083:SF20">
    <property type="entry name" value="LONG-CHAIN SPECIFIC ACYL-COA DEHYDROGENASE, MITOCHONDRIAL"/>
    <property type="match status" value="1"/>
</dbReference>
<dbReference type="SUPFAM" id="SSF56645">
    <property type="entry name" value="Acyl-CoA dehydrogenase NM domain-like"/>
    <property type="match status" value="1"/>
</dbReference>
<evidence type="ECO:0000256" key="7">
    <source>
        <dbReference type="ARBA" id="ARBA00037085"/>
    </source>
</evidence>
<dbReference type="PIRSF" id="PIRSF016578">
    <property type="entry name" value="HsaA"/>
    <property type="match status" value="1"/>
</dbReference>
<evidence type="ECO:0000256" key="8">
    <source>
        <dbReference type="ARBA" id="ARBA00040394"/>
    </source>
</evidence>
<evidence type="ECO:0000259" key="13">
    <source>
        <dbReference type="Pfam" id="PF02771"/>
    </source>
</evidence>
<keyword evidence="4 10" id="KW-0285">Flavoprotein</keyword>
<comment type="pathway">
    <text evidence="2">Siderophore biosynthesis; mycobactin biosynthesis.</text>
</comment>
<dbReference type="InterPro" id="IPR037069">
    <property type="entry name" value="AcylCoA_DH/ox_N_sf"/>
</dbReference>
<dbReference type="InterPro" id="IPR006091">
    <property type="entry name" value="Acyl-CoA_Oxase/DH_mid-dom"/>
</dbReference>
<dbReference type="InterPro" id="IPR006089">
    <property type="entry name" value="Acyl-CoA_DH_CS"/>
</dbReference>
<protein>
    <recommendedName>
        <fullName evidence="8">Acyl-[acyl-carrier-protein] dehydrogenase MbtN</fullName>
    </recommendedName>
    <alternativeName>
        <fullName evidence="9">Mycobactin synthase protein N</fullName>
    </alternativeName>
</protein>
<dbReference type="RefSeq" id="WP_322097782.1">
    <property type="nucleotide sequence ID" value="NZ_WLYK01000002.1"/>
</dbReference>
<organism evidence="14 15">
    <name type="scientific">Nakamurella alba</name>
    <dbReference type="NCBI Taxonomy" id="2665158"/>
    <lineage>
        <taxon>Bacteria</taxon>
        <taxon>Bacillati</taxon>
        <taxon>Actinomycetota</taxon>
        <taxon>Actinomycetes</taxon>
        <taxon>Nakamurellales</taxon>
        <taxon>Nakamurellaceae</taxon>
        <taxon>Nakamurella</taxon>
    </lineage>
</organism>
<evidence type="ECO:0000256" key="5">
    <source>
        <dbReference type="ARBA" id="ARBA00022827"/>
    </source>
</evidence>
<dbReference type="Gene3D" id="1.20.140.10">
    <property type="entry name" value="Butyryl-CoA Dehydrogenase, subunit A, domain 3"/>
    <property type="match status" value="1"/>
</dbReference>
<dbReference type="FunFam" id="1.20.140.10:FF:000001">
    <property type="entry name" value="Acyl-CoA dehydrogenase"/>
    <property type="match status" value="1"/>
</dbReference>
<evidence type="ECO:0000256" key="10">
    <source>
        <dbReference type="RuleBase" id="RU362125"/>
    </source>
</evidence>
<evidence type="ECO:0000256" key="1">
    <source>
        <dbReference type="ARBA" id="ARBA00001974"/>
    </source>
</evidence>
<gene>
    <name evidence="14" type="ORF">GIS00_09540</name>
</gene>
<dbReference type="InterPro" id="IPR009075">
    <property type="entry name" value="AcylCo_DH/oxidase_C"/>
</dbReference>
<comment type="cofactor">
    <cofactor evidence="1 10">
        <name>FAD</name>
        <dbReference type="ChEBI" id="CHEBI:57692"/>
    </cofactor>
</comment>
<accession>A0A7K1FJ88</accession>
<evidence type="ECO:0000313" key="15">
    <source>
        <dbReference type="Proteomes" id="UP000460221"/>
    </source>
</evidence>
<keyword evidence="6 10" id="KW-0560">Oxidoreductase</keyword>
<comment type="similarity">
    <text evidence="3 10">Belongs to the acyl-CoA dehydrogenase family.</text>
</comment>
<evidence type="ECO:0000256" key="6">
    <source>
        <dbReference type="ARBA" id="ARBA00023002"/>
    </source>
</evidence>
<dbReference type="Pfam" id="PF02771">
    <property type="entry name" value="Acyl-CoA_dh_N"/>
    <property type="match status" value="1"/>
</dbReference>
<dbReference type="Pfam" id="PF02770">
    <property type="entry name" value="Acyl-CoA_dh_M"/>
    <property type="match status" value="1"/>
</dbReference>
<feature type="domain" description="Acyl-CoA dehydrogenase/oxidase C-terminal" evidence="11">
    <location>
        <begin position="242"/>
        <end position="389"/>
    </location>
</feature>
<evidence type="ECO:0000259" key="12">
    <source>
        <dbReference type="Pfam" id="PF02770"/>
    </source>
</evidence>
<proteinExistence type="inferred from homology"/>
<dbReference type="Proteomes" id="UP000460221">
    <property type="component" value="Unassembled WGS sequence"/>
</dbReference>
<dbReference type="InterPro" id="IPR036250">
    <property type="entry name" value="AcylCo_DH-like_C"/>
</dbReference>
<evidence type="ECO:0000259" key="11">
    <source>
        <dbReference type="Pfam" id="PF00441"/>
    </source>
</evidence>
<dbReference type="AlphaFoldDB" id="A0A7K1FJ88"/>
<dbReference type="EMBL" id="WLYK01000002">
    <property type="protein sequence ID" value="MTD14187.1"/>
    <property type="molecule type" value="Genomic_DNA"/>
</dbReference>
<dbReference type="GO" id="GO:0033539">
    <property type="term" value="P:fatty acid beta-oxidation using acyl-CoA dehydrogenase"/>
    <property type="evidence" value="ECO:0007669"/>
    <property type="project" value="TreeGrafter"/>
</dbReference>
<dbReference type="GO" id="GO:0050660">
    <property type="term" value="F:flavin adenine dinucleotide binding"/>
    <property type="evidence" value="ECO:0007669"/>
    <property type="project" value="InterPro"/>
</dbReference>
<dbReference type="Gene3D" id="2.40.110.10">
    <property type="entry name" value="Butyryl-CoA Dehydrogenase, subunit A, domain 2"/>
    <property type="match status" value="1"/>
</dbReference>
<dbReference type="GO" id="GO:0005737">
    <property type="term" value="C:cytoplasm"/>
    <property type="evidence" value="ECO:0007669"/>
    <property type="project" value="TreeGrafter"/>
</dbReference>
<evidence type="ECO:0000256" key="3">
    <source>
        <dbReference type="ARBA" id="ARBA00009347"/>
    </source>
</evidence>
<dbReference type="SUPFAM" id="SSF47203">
    <property type="entry name" value="Acyl-CoA dehydrogenase C-terminal domain-like"/>
    <property type="match status" value="1"/>
</dbReference>
<name>A0A7K1FJ88_9ACTN</name>
<sequence length="391" mass="42359">MRRTLFEPEHEEFRSSFRRFLLEEVVPHREKWESDGIVPRELFTAAGAHGFLGMAVPERFGGGGVDDFRFNAVIAEEIAAAGVSGAGLGIATHNDICLPYLLHLANEEQSARWMPGLVSGELITAVAMTEPGTGSDLAAIATTAVRDGEHYLVNGAKTFISNGINADLVITAVRIIAPAGTGAAGEPEKRHRIGLLVLERGMAGFGRGRNLEKVGQHAQDTAELSFTDVRVPVANLLGTEDGGFRSLMVNLSQERLGIAVIGLAAARTALEQTLEYVLARKAFGRPIGTFQHNRFVLAEIATEIDVAQTFVDECVRLHNAGELSAEDAAKAKWWCTELQGRVVDRCLQLFGGYGYMLEYPIARAWADARITRIYGGTTEIMKEVIGRGLGL</sequence>
<evidence type="ECO:0000256" key="4">
    <source>
        <dbReference type="ARBA" id="ARBA00022630"/>
    </source>
</evidence>
<evidence type="ECO:0000256" key="2">
    <source>
        <dbReference type="ARBA" id="ARBA00005102"/>
    </source>
</evidence>
<dbReference type="InterPro" id="IPR046373">
    <property type="entry name" value="Acyl-CoA_Oxase/DH_mid-dom_sf"/>
</dbReference>